<evidence type="ECO:0000256" key="1">
    <source>
        <dbReference type="ARBA" id="ARBA00001933"/>
    </source>
</evidence>
<comment type="caution">
    <text evidence="6">The sequence shown here is derived from an EMBL/GenBank/DDBJ whole genome shotgun (WGS) entry which is preliminary data.</text>
</comment>
<name>A0ABX0JHQ8_9BACL</name>
<dbReference type="SUPFAM" id="SSF55729">
    <property type="entry name" value="Acyl-CoA N-acyltransferases (Nat)"/>
    <property type="match status" value="1"/>
</dbReference>
<dbReference type="PROSITE" id="PS51186">
    <property type="entry name" value="GNAT"/>
    <property type="match status" value="1"/>
</dbReference>
<sequence>MSIQFTIASSQEEMQQIHQLNYRTFVEEIPQHSPHASRQLIDRFHQENTYLIGMKQGVLVAMLAIRHQRPFSLDEKLAQLDSYLPFIPKSMVEIRLLAVDKQHRSGQVFYGLAQYLKAYLWNHHIDLALISGTTRQLKLYGRLGFVPFAHIVGTAEASYQPMYMTRESFGGSETAKLFAHIEPVSFCAGPVKITEPIATLMKQQPLSHRSASFMDLMSNVQKSLAAMTQANYVQVLLGSGTLANDVVAGQISRWKGQGLILVNGEFGYRLVDHAERLNLPFTCLQEPYGSPFKLDAIEAELQAAPYAWLWMVHCETSTGMLNNTEGIKKLCKRYNIWLFLDCISSLGAVPIDLSGVYMASGVSGKAIGAYTGLAFVFHQEDVTPDHRLPRYLDLGLYVAKQSVPFSHSSNLLSALDLALQKYATNEPYEQLIEIHQLLTRELKRLDLRTLTDKEHAAPLIVTIPIYKPFSSQQIGDALAKKGFHLQYESEYLLEHNFLQIATIGIQRSEVLELVQSLETWVLDHK</sequence>
<dbReference type="InterPro" id="IPR000182">
    <property type="entry name" value="GNAT_dom"/>
</dbReference>
<evidence type="ECO:0000256" key="4">
    <source>
        <dbReference type="ARBA" id="ARBA00022898"/>
    </source>
</evidence>
<evidence type="ECO:0000313" key="6">
    <source>
        <dbReference type="EMBL" id="NHN33386.1"/>
    </source>
</evidence>
<dbReference type="Gene3D" id="3.40.630.30">
    <property type="match status" value="1"/>
</dbReference>
<dbReference type="InterPro" id="IPR015422">
    <property type="entry name" value="PyrdxlP-dep_Trfase_small"/>
</dbReference>
<evidence type="ECO:0000259" key="5">
    <source>
        <dbReference type="PROSITE" id="PS51186"/>
    </source>
</evidence>
<keyword evidence="7" id="KW-1185">Reference proteome</keyword>
<dbReference type="InterPro" id="IPR000192">
    <property type="entry name" value="Aminotrans_V_dom"/>
</dbReference>
<dbReference type="Gene3D" id="3.40.640.10">
    <property type="entry name" value="Type I PLP-dependent aspartate aminotransferase-like (Major domain)"/>
    <property type="match status" value="1"/>
</dbReference>
<proteinExistence type="predicted"/>
<dbReference type="PANTHER" id="PTHR42778">
    <property type="entry name" value="2-AMINOETHYLPHOSPHONATE--PYRUVATE TRANSAMINASE"/>
    <property type="match status" value="1"/>
</dbReference>
<feature type="domain" description="N-acetyltransferase" evidence="5">
    <location>
        <begin position="3"/>
        <end position="167"/>
    </location>
</feature>
<gene>
    <name evidence="6" type="ORF">G9U52_26595</name>
</gene>
<dbReference type="GO" id="GO:0008483">
    <property type="term" value="F:transaminase activity"/>
    <property type="evidence" value="ECO:0007669"/>
    <property type="project" value="UniProtKB-KW"/>
</dbReference>
<dbReference type="Proteomes" id="UP001165962">
    <property type="component" value="Unassembled WGS sequence"/>
</dbReference>
<keyword evidence="4" id="KW-0663">Pyridoxal phosphate</keyword>
<dbReference type="Gene3D" id="3.90.1150.10">
    <property type="entry name" value="Aspartate Aminotransferase, domain 1"/>
    <property type="match status" value="1"/>
</dbReference>
<accession>A0ABX0JHQ8</accession>
<dbReference type="InterPro" id="IPR015421">
    <property type="entry name" value="PyrdxlP-dep_Trfase_major"/>
</dbReference>
<reference evidence="6" key="1">
    <citation type="submission" date="2020-03" db="EMBL/GenBank/DDBJ databases">
        <title>Draft sequencing of Paenibacilllus sp. S3N08.</title>
        <authorList>
            <person name="Kim D.-U."/>
        </authorList>
    </citation>
    <scope>NUCLEOTIDE SEQUENCE</scope>
    <source>
        <strain evidence="6">S3N08</strain>
    </source>
</reference>
<dbReference type="RefSeq" id="WP_166153701.1">
    <property type="nucleotide sequence ID" value="NZ_JAAOIW010000012.1"/>
</dbReference>
<dbReference type="SUPFAM" id="SSF53383">
    <property type="entry name" value="PLP-dependent transferases"/>
    <property type="match status" value="1"/>
</dbReference>
<dbReference type="PANTHER" id="PTHR42778:SF1">
    <property type="entry name" value="2-AMINOETHYLPHOSPHONATE--PYRUVATE TRANSAMINASE"/>
    <property type="match status" value="1"/>
</dbReference>
<dbReference type="InterPro" id="IPR016181">
    <property type="entry name" value="Acyl_CoA_acyltransferase"/>
</dbReference>
<dbReference type="InterPro" id="IPR015424">
    <property type="entry name" value="PyrdxlP-dep_Trfase"/>
</dbReference>
<dbReference type="Pfam" id="PF00266">
    <property type="entry name" value="Aminotran_5"/>
    <property type="match status" value="1"/>
</dbReference>
<dbReference type="EMBL" id="JAAOIW010000012">
    <property type="protein sequence ID" value="NHN33386.1"/>
    <property type="molecule type" value="Genomic_DNA"/>
</dbReference>
<evidence type="ECO:0000256" key="2">
    <source>
        <dbReference type="ARBA" id="ARBA00022576"/>
    </source>
</evidence>
<dbReference type="Pfam" id="PF13444">
    <property type="entry name" value="Acetyltransf_5"/>
    <property type="match status" value="1"/>
</dbReference>
<keyword evidence="3" id="KW-0808">Transferase</keyword>
<comment type="cofactor">
    <cofactor evidence="1">
        <name>pyridoxal 5'-phosphate</name>
        <dbReference type="ChEBI" id="CHEBI:597326"/>
    </cofactor>
</comment>
<keyword evidence="2 6" id="KW-0032">Aminotransferase</keyword>
<evidence type="ECO:0000313" key="7">
    <source>
        <dbReference type="Proteomes" id="UP001165962"/>
    </source>
</evidence>
<protein>
    <submittedName>
        <fullName evidence="6">Aminotransferase class V-fold PLP-dependent enzyme</fullName>
    </submittedName>
</protein>
<evidence type="ECO:0000256" key="3">
    <source>
        <dbReference type="ARBA" id="ARBA00022679"/>
    </source>
</evidence>
<organism evidence="6 7">
    <name type="scientific">Paenibacillus agricola</name>
    <dbReference type="NCBI Taxonomy" id="2716264"/>
    <lineage>
        <taxon>Bacteria</taxon>
        <taxon>Bacillati</taxon>
        <taxon>Bacillota</taxon>
        <taxon>Bacilli</taxon>
        <taxon>Bacillales</taxon>
        <taxon>Paenibacillaceae</taxon>
        <taxon>Paenibacillus</taxon>
    </lineage>
</organism>